<dbReference type="RefSeq" id="WP_379977785.1">
    <property type="nucleotide sequence ID" value="NZ_JBHSFV010000003.1"/>
</dbReference>
<evidence type="ECO:0000313" key="2">
    <source>
        <dbReference type="Proteomes" id="UP001596043"/>
    </source>
</evidence>
<proteinExistence type="predicted"/>
<protein>
    <recommendedName>
        <fullName evidence="3">Bacteriocin</fullName>
    </recommendedName>
</protein>
<organism evidence="1 2">
    <name type="scientific">Dokdonia ponticola</name>
    <dbReference type="NCBI Taxonomy" id="2041041"/>
    <lineage>
        <taxon>Bacteria</taxon>
        <taxon>Pseudomonadati</taxon>
        <taxon>Bacteroidota</taxon>
        <taxon>Flavobacteriia</taxon>
        <taxon>Flavobacteriales</taxon>
        <taxon>Flavobacteriaceae</taxon>
        <taxon>Dokdonia</taxon>
    </lineage>
</organism>
<evidence type="ECO:0000313" key="1">
    <source>
        <dbReference type="EMBL" id="MFC4633573.1"/>
    </source>
</evidence>
<evidence type="ECO:0008006" key="3">
    <source>
        <dbReference type="Google" id="ProtNLM"/>
    </source>
</evidence>
<dbReference type="EMBL" id="JBHSFV010000003">
    <property type="protein sequence ID" value="MFC4633573.1"/>
    <property type="molecule type" value="Genomic_DNA"/>
</dbReference>
<name>A0ABV9HVP3_9FLAO</name>
<dbReference type="Proteomes" id="UP001596043">
    <property type="component" value="Unassembled WGS sequence"/>
</dbReference>
<gene>
    <name evidence="1" type="ORF">ACFO3O_06620</name>
</gene>
<sequence length="69" mass="7286">MKKLVHLKGAEALTSKQQKKITAGFGFIPGNRDCCGCVVQNNRGFLEIIELSCDLTCPDGGQSVSGLGC</sequence>
<keyword evidence="2" id="KW-1185">Reference proteome</keyword>
<reference evidence="2" key="1">
    <citation type="journal article" date="2019" name="Int. J. Syst. Evol. Microbiol.">
        <title>The Global Catalogue of Microorganisms (GCM) 10K type strain sequencing project: providing services to taxonomists for standard genome sequencing and annotation.</title>
        <authorList>
            <consortium name="The Broad Institute Genomics Platform"/>
            <consortium name="The Broad Institute Genome Sequencing Center for Infectious Disease"/>
            <person name="Wu L."/>
            <person name="Ma J."/>
        </authorList>
    </citation>
    <scope>NUCLEOTIDE SEQUENCE [LARGE SCALE GENOMIC DNA]</scope>
    <source>
        <strain evidence="2">YJ-61-S</strain>
    </source>
</reference>
<accession>A0ABV9HVP3</accession>
<comment type="caution">
    <text evidence="1">The sequence shown here is derived from an EMBL/GenBank/DDBJ whole genome shotgun (WGS) entry which is preliminary data.</text>
</comment>